<dbReference type="RefSeq" id="WP_062123965.1">
    <property type="nucleotide sequence ID" value="NZ_BAZW01000010.1"/>
</dbReference>
<dbReference type="PROSITE" id="PS51175">
    <property type="entry name" value="CBM6"/>
    <property type="match status" value="2"/>
</dbReference>
<dbReference type="InterPro" id="IPR005084">
    <property type="entry name" value="CBM6"/>
</dbReference>
<dbReference type="STRING" id="1236989.JCM15548_11779"/>
<dbReference type="Proteomes" id="UP000032900">
    <property type="component" value="Unassembled WGS sequence"/>
</dbReference>
<name>A0A0E9LW94_9BACT</name>
<comment type="caution">
    <text evidence="3">The sequence shown here is derived from an EMBL/GenBank/DDBJ whole genome shotgun (WGS) entry which is preliminary data.</text>
</comment>
<dbReference type="EMBL" id="BAZW01000010">
    <property type="protein sequence ID" value="GAO29578.1"/>
    <property type="molecule type" value="Genomic_DNA"/>
</dbReference>
<dbReference type="Pfam" id="PF03422">
    <property type="entry name" value="CBM_6"/>
    <property type="match status" value="2"/>
</dbReference>
<evidence type="ECO:0000259" key="2">
    <source>
        <dbReference type="PROSITE" id="PS51175"/>
    </source>
</evidence>
<accession>A0A0E9LW94</accession>
<keyword evidence="1" id="KW-0732">Signal</keyword>
<dbReference type="GO" id="GO:0030246">
    <property type="term" value="F:carbohydrate binding"/>
    <property type="evidence" value="ECO:0007669"/>
    <property type="project" value="InterPro"/>
</dbReference>
<dbReference type="InterPro" id="IPR006584">
    <property type="entry name" value="Cellulose-bd_IV"/>
</dbReference>
<organism evidence="3 4">
    <name type="scientific">Geofilum rubicundum JCM 15548</name>
    <dbReference type="NCBI Taxonomy" id="1236989"/>
    <lineage>
        <taxon>Bacteria</taxon>
        <taxon>Pseudomonadati</taxon>
        <taxon>Bacteroidota</taxon>
        <taxon>Bacteroidia</taxon>
        <taxon>Marinilabiliales</taxon>
        <taxon>Marinilabiliaceae</taxon>
        <taxon>Geofilum</taxon>
    </lineage>
</organism>
<dbReference type="SUPFAM" id="SSF49785">
    <property type="entry name" value="Galactose-binding domain-like"/>
    <property type="match status" value="2"/>
</dbReference>
<sequence length="292" mass="30921">MKKKNFTLSVGLLIGFFVSAGIGEVQGNPIVIEAKDYENKSGAIVDEVTHLSGIVPWEWVSFNAITIATEGDYLIEYEVASVGGGGVFQLEQGGVGTVFGTATIPATGADDIWQVASHVVTLPAGEVAFGVKGIGDNWNAWGLKSITISEAGAVEEPEFITIEAEDFSGKDGDVTDEGTYLSNIAPWRWISFDNVSIPETGTYLVEYRVACAGGGDYLNLEEGGTPNVHGSIDIPDTGGNDQWEVISHIVELTEGIQNFGIKGMGDAGMHGVSTGSDSRRLTEPYLLLMVPA</sequence>
<protein>
    <submittedName>
        <fullName evidence="3">Glucanase C</fullName>
    </submittedName>
</protein>
<dbReference type="OrthoDB" id="1185215at2"/>
<feature type="domain" description="CBM6" evidence="2">
    <location>
        <begin position="16"/>
        <end position="149"/>
    </location>
</feature>
<evidence type="ECO:0000313" key="3">
    <source>
        <dbReference type="EMBL" id="GAO29578.1"/>
    </source>
</evidence>
<dbReference type="InterPro" id="IPR008979">
    <property type="entry name" value="Galactose-bd-like_sf"/>
</dbReference>
<evidence type="ECO:0000313" key="4">
    <source>
        <dbReference type="Proteomes" id="UP000032900"/>
    </source>
</evidence>
<gene>
    <name evidence="3" type="ORF">JCM15548_11779</name>
</gene>
<feature type="domain" description="CBM6" evidence="2">
    <location>
        <begin position="160"/>
        <end position="282"/>
    </location>
</feature>
<dbReference type="Gene3D" id="2.60.120.260">
    <property type="entry name" value="Galactose-binding domain-like"/>
    <property type="match status" value="2"/>
</dbReference>
<evidence type="ECO:0000256" key="1">
    <source>
        <dbReference type="ARBA" id="ARBA00022729"/>
    </source>
</evidence>
<dbReference type="AlphaFoldDB" id="A0A0E9LW94"/>
<reference evidence="3 4" key="1">
    <citation type="journal article" date="2015" name="Microbes Environ.">
        <title>Distribution and evolution of nitrogen fixation genes in the phylum bacteroidetes.</title>
        <authorList>
            <person name="Inoue J."/>
            <person name="Oshima K."/>
            <person name="Suda W."/>
            <person name="Sakamoto M."/>
            <person name="Iino T."/>
            <person name="Noda S."/>
            <person name="Hongoh Y."/>
            <person name="Hattori M."/>
            <person name="Ohkuma M."/>
        </authorList>
    </citation>
    <scope>NUCLEOTIDE SEQUENCE [LARGE SCALE GENOMIC DNA]</scope>
    <source>
        <strain evidence="3">JCM 15548</strain>
    </source>
</reference>
<proteinExistence type="predicted"/>
<keyword evidence="4" id="KW-1185">Reference proteome</keyword>
<dbReference type="SMART" id="SM00606">
    <property type="entry name" value="CBD_IV"/>
    <property type="match status" value="2"/>
</dbReference>